<gene>
    <name evidence="1" type="ORF">PYW08_010279</name>
</gene>
<comment type="caution">
    <text evidence="1">The sequence shown here is derived from an EMBL/GenBank/DDBJ whole genome shotgun (WGS) entry which is preliminary data.</text>
</comment>
<sequence length="406" mass="45874">MWLLTLMAAAQCALLCAQLAPARQQAPPAAPARHQAPVENLKTASKHLEFVNKMREDLRRNNDDYELLEGQNQLEEPPLPAHPAPRQPSRKWLPNRLLPAEQASWPQHDARRGKGDLNQEVVIQGHKKKDDLNQGDVNQVGVNQGDVKQGDVNNGDVKQGAKLQGDATQANQSHTEFRSFSQAKRVKSLRVNKLKKLLQRDKDKLQDTTLNEAEDLNSFTLQTTTPVRLASPAPPPPPPPRRTRFPRPSDILRNAQLREKKHSLHKKVARQGPPVEEDMGMEGLLAEEEKEEYIPRPEDMLKASPPSREVVVLERRPVRNPAPLPDQIDMAHARNPLITRIRLKGRLCQRSLMNMEGPTYDREGKQVLPEHDPRQARGRLFHQTRAPELVLPKCCNCCKKSVLGCQ</sequence>
<organism evidence="1 2">
    <name type="scientific">Mythimna loreyi</name>
    <dbReference type="NCBI Taxonomy" id="667449"/>
    <lineage>
        <taxon>Eukaryota</taxon>
        <taxon>Metazoa</taxon>
        <taxon>Ecdysozoa</taxon>
        <taxon>Arthropoda</taxon>
        <taxon>Hexapoda</taxon>
        <taxon>Insecta</taxon>
        <taxon>Pterygota</taxon>
        <taxon>Neoptera</taxon>
        <taxon>Endopterygota</taxon>
        <taxon>Lepidoptera</taxon>
        <taxon>Glossata</taxon>
        <taxon>Ditrysia</taxon>
        <taxon>Noctuoidea</taxon>
        <taxon>Noctuidae</taxon>
        <taxon>Noctuinae</taxon>
        <taxon>Hadenini</taxon>
        <taxon>Mythimna</taxon>
    </lineage>
</organism>
<evidence type="ECO:0000313" key="1">
    <source>
        <dbReference type="EMBL" id="KAJ8707913.1"/>
    </source>
</evidence>
<proteinExistence type="predicted"/>
<keyword evidence="2" id="KW-1185">Reference proteome</keyword>
<dbReference type="EMBL" id="CM056802">
    <property type="protein sequence ID" value="KAJ8707913.1"/>
    <property type="molecule type" value="Genomic_DNA"/>
</dbReference>
<accession>A0ACC2Q4B6</accession>
<reference evidence="1" key="1">
    <citation type="submission" date="2023-03" db="EMBL/GenBank/DDBJ databases">
        <title>Chromosome-level genomes of two armyworms, Mythimna separata and Mythimna loreyi, provide insights into the biosynthesis and reception of sex pheromones.</title>
        <authorList>
            <person name="Zhao H."/>
        </authorList>
    </citation>
    <scope>NUCLEOTIDE SEQUENCE</scope>
    <source>
        <strain evidence="1">BeijingLab</strain>
    </source>
</reference>
<protein>
    <submittedName>
        <fullName evidence="1">Uncharacterized protein</fullName>
    </submittedName>
</protein>
<dbReference type="Proteomes" id="UP001231649">
    <property type="component" value="Chromosome 26"/>
</dbReference>
<name>A0ACC2Q4B6_9NEOP</name>
<evidence type="ECO:0000313" key="2">
    <source>
        <dbReference type="Proteomes" id="UP001231649"/>
    </source>
</evidence>